<dbReference type="EMBL" id="BMAU01021387">
    <property type="protein sequence ID" value="GFY28828.1"/>
    <property type="molecule type" value="Genomic_DNA"/>
</dbReference>
<dbReference type="PANTHER" id="PTHR37984">
    <property type="entry name" value="PROTEIN CBG26694"/>
    <property type="match status" value="1"/>
</dbReference>
<evidence type="ECO:0000259" key="7">
    <source>
        <dbReference type="PROSITE" id="PS50878"/>
    </source>
</evidence>
<keyword evidence="4" id="KW-0255">Endonuclease</keyword>
<name>A0A8X6W5W9_TRICX</name>
<evidence type="ECO:0000256" key="1">
    <source>
        <dbReference type="ARBA" id="ARBA00022679"/>
    </source>
</evidence>
<dbReference type="GO" id="GO:0015074">
    <property type="term" value="P:DNA integration"/>
    <property type="evidence" value="ECO:0007669"/>
    <property type="project" value="InterPro"/>
</dbReference>
<dbReference type="GO" id="GO:0042575">
    <property type="term" value="C:DNA polymerase complex"/>
    <property type="evidence" value="ECO:0007669"/>
    <property type="project" value="UniProtKB-ARBA"/>
</dbReference>
<dbReference type="CDD" id="cd01647">
    <property type="entry name" value="RT_LTR"/>
    <property type="match status" value="1"/>
</dbReference>
<keyword evidence="6" id="KW-0695">RNA-directed DNA polymerase</keyword>
<sequence length="636" mass="72883">MGFPKEIQTDQGTSFTSILTSVFFENFGINVVRSSGYHPQSNPVERFHRTLKRILRVICIESSPQLEKQLPAALFALKTITHESTGFTPAGLVHGKNLRTPITILYENWMGTTEEVTPVVEYVFQLINRLKSCQELAIEKMEETKIKRKAWYDKNAIKREFSEGDLVLVLKMNRLNKLSVQWKGPGKIEKKISEFNYVVSFNNNTESNQVFHVNMLKPYYKRAEFINMINSRAKEDSNKLEENFPCIVSNPNIFDFNEITKHSQLGNRLNVQQIEKLKEILCLYSKIFSNEPGKTHLVEHDIELINDVPIRTKPYRMSAQQTDLLQEEIRKMLKYQVIEIGESDYASPMLLVETPGKSPRPCIDYRKLNEVIRTQFYPLPNIEHRIETVAAAKYITLLDLTKGYWQIPLTPKAQRLAAFTTSFGTYRPLRMPSGLKNAPYHFSRLMAELLQGCEKFALPYLDNMAIFSENWDDHISHIDKVLERIRDARLTIEPAKCKFAQDSVKYLSHVVGLGKRSPAQLKVQTIQDFPVSRTKTQVRAFLGIAGYYRQYIPMFSSLAAPLTELLKGKSKQFILQTDASDTGIGIVLAQRNDRGEKHPILYLSTKFSGAEKVYCTTEKESAAIVYAVKKLNPLTG</sequence>
<dbReference type="AlphaFoldDB" id="A0A8X6W5W9"/>
<feature type="domain" description="Integrase catalytic" evidence="8">
    <location>
        <begin position="1"/>
        <end position="97"/>
    </location>
</feature>
<reference evidence="9" key="1">
    <citation type="submission" date="2020-08" db="EMBL/GenBank/DDBJ databases">
        <title>Multicomponent nature underlies the extraordinary mechanical properties of spider dragline silk.</title>
        <authorList>
            <person name="Kono N."/>
            <person name="Nakamura H."/>
            <person name="Mori M."/>
            <person name="Yoshida Y."/>
            <person name="Ohtoshi R."/>
            <person name="Malay A.D."/>
            <person name="Moran D.A.P."/>
            <person name="Tomita M."/>
            <person name="Numata K."/>
            <person name="Arakawa K."/>
        </authorList>
    </citation>
    <scope>NUCLEOTIDE SEQUENCE</scope>
</reference>
<organism evidence="9 10">
    <name type="scientific">Trichonephila clavipes</name>
    <name type="common">Golden silk orbweaver</name>
    <name type="synonym">Nephila clavipes</name>
    <dbReference type="NCBI Taxonomy" id="2585209"/>
    <lineage>
        <taxon>Eukaryota</taxon>
        <taxon>Metazoa</taxon>
        <taxon>Ecdysozoa</taxon>
        <taxon>Arthropoda</taxon>
        <taxon>Chelicerata</taxon>
        <taxon>Arachnida</taxon>
        <taxon>Araneae</taxon>
        <taxon>Araneomorphae</taxon>
        <taxon>Entelegynae</taxon>
        <taxon>Araneoidea</taxon>
        <taxon>Nephilidae</taxon>
        <taxon>Trichonephila</taxon>
    </lineage>
</organism>
<dbReference type="InterPro" id="IPR043128">
    <property type="entry name" value="Rev_trsase/Diguanyl_cyclase"/>
</dbReference>
<evidence type="ECO:0000313" key="10">
    <source>
        <dbReference type="Proteomes" id="UP000887159"/>
    </source>
</evidence>
<dbReference type="InterPro" id="IPR043502">
    <property type="entry name" value="DNA/RNA_pol_sf"/>
</dbReference>
<comment type="caution">
    <text evidence="9">The sequence shown here is derived from an EMBL/GenBank/DDBJ whole genome shotgun (WGS) entry which is preliminary data.</text>
</comment>
<dbReference type="InterPro" id="IPR041373">
    <property type="entry name" value="RT_RNaseH"/>
</dbReference>
<dbReference type="InterPro" id="IPR012337">
    <property type="entry name" value="RNaseH-like_sf"/>
</dbReference>
<keyword evidence="2" id="KW-0548">Nucleotidyltransferase</keyword>
<evidence type="ECO:0000256" key="4">
    <source>
        <dbReference type="ARBA" id="ARBA00022759"/>
    </source>
</evidence>
<protein>
    <submittedName>
        <fullName evidence="9">Retrovirus-related Pol polyprotein from transposon 17.6</fullName>
    </submittedName>
</protein>
<evidence type="ECO:0000256" key="2">
    <source>
        <dbReference type="ARBA" id="ARBA00022695"/>
    </source>
</evidence>
<dbReference type="PANTHER" id="PTHR37984:SF5">
    <property type="entry name" value="PROTEIN NYNRIN-LIKE"/>
    <property type="match status" value="1"/>
</dbReference>
<dbReference type="SUPFAM" id="SSF53098">
    <property type="entry name" value="Ribonuclease H-like"/>
    <property type="match status" value="1"/>
</dbReference>
<dbReference type="Proteomes" id="UP000887159">
    <property type="component" value="Unassembled WGS sequence"/>
</dbReference>
<dbReference type="GO" id="GO:0003676">
    <property type="term" value="F:nucleic acid binding"/>
    <property type="evidence" value="ECO:0007669"/>
    <property type="project" value="InterPro"/>
</dbReference>
<dbReference type="SUPFAM" id="SSF56672">
    <property type="entry name" value="DNA/RNA polymerases"/>
    <property type="match status" value="1"/>
</dbReference>
<dbReference type="Pfam" id="PF17917">
    <property type="entry name" value="RT_RNaseH"/>
    <property type="match status" value="1"/>
</dbReference>
<dbReference type="InterPro" id="IPR036397">
    <property type="entry name" value="RNaseH_sf"/>
</dbReference>
<dbReference type="InterPro" id="IPR000477">
    <property type="entry name" value="RT_dom"/>
</dbReference>
<keyword evidence="3" id="KW-0540">Nuclease</keyword>
<evidence type="ECO:0000259" key="8">
    <source>
        <dbReference type="PROSITE" id="PS50994"/>
    </source>
</evidence>
<dbReference type="GO" id="GO:0003964">
    <property type="term" value="F:RNA-directed DNA polymerase activity"/>
    <property type="evidence" value="ECO:0007669"/>
    <property type="project" value="UniProtKB-KW"/>
</dbReference>
<evidence type="ECO:0000256" key="3">
    <source>
        <dbReference type="ARBA" id="ARBA00022722"/>
    </source>
</evidence>
<gene>
    <name evidence="9" type="primary">pol</name>
    <name evidence="9" type="ORF">TNCV_4719611</name>
</gene>
<dbReference type="Gene3D" id="3.30.70.270">
    <property type="match status" value="2"/>
</dbReference>
<dbReference type="InterPro" id="IPR050951">
    <property type="entry name" value="Retrovirus_Pol_polyprotein"/>
</dbReference>
<keyword evidence="5" id="KW-0378">Hydrolase</keyword>
<proteinExistence type="predicted"/>
<accession>A0A8X6W5W9</accession>
<evidence type="ECO:0000256" key="6">
    <source>
        <dbReference type="ARBA" id="ARBA00022918"/>
    </source>
</evidence>
<dbReference type="PROSITE" id="PS50878">
    <property type="entry name" value="RT_POL"/>
    <property type="match status" value="1"/>
</dbReference>
<dbReference type="Gene3D" id="3.10.10.10">
    <property type="entry name" value="HIV Type 1 Reverse Transcriptase, subunit A, domain 1"/>
    <property type="match status" value="1"/>
</dbReference>
<keyword evidence="10" id="KW-1185">Reference proteome</keyword>
<dbReference type="GO" id="GO:0004519">
    <property type="term" value="F:endonuclease activity"/>
    <property type="evidence" value="ECO:0007669"/>
    <property type="project" value="UniProtKB-KW"/>
</dbReference>
<dbReference type="PROSITE" id="PS50994">
    <property type="entry name" value="INTEGRASE"/>
    <property type="match status" value="1"/>
</dbReference>
<feature type="domain" description="Reverse transcriptase" evidence="7">
    <location>
        <begin position="333"/>
        <end position="511"/>
    </location>
</feature>
<dbReference type="Pfam" id="PF00078">
    <property type="entry name" value="RVT_1"/>
    <property type="match status" value="1"/>
</dbReference>
<dbReference type="GO" id="GO:0016787">
    <property type="term" value="F:hydrolase activity"/>
    <property type="evidence" value="ECO:0007669"/>
    <property type="project" value="UniProtKB-KW"/>
</dbReference>
<evidence type="ECO:0000313" key="9">
    <source>
        <dbReference type="EMBL" id="GFY28828.1"/>
    </source>
</evidence>
<keyword evidence="1" id="KW-0808">Transferase</keyword>
<dbReference type="InterPro" id="IPR001584">
    <property type="entry name" value="Integrase_cat-core"/>
</dbReference>
<evidence type="ECO:0000256" key="5">
    <source>
        <dbReference type="ARBA" id="ARBA00022801"/>
    </source>
</evidence>
<dbReference type="Gene3D" id="3.30.420.10">
    <property type="entry name" value="Ribonuclease H-like superfamily/Ribonuclease H"/>
    <property type="match status" value="1"/>
</dbReference>